<keyword evidence="1" id="KW-0547">Nucleotide-binding</keyword>
<dbReference type="EMBL" id="AMQM01007178">
    <property type="status" value="NOT_ANNOTATED_CDS"/>
    <property type="molecule type" value="Genomic_DNA"/>
</dbReference>
<dbReference type="Pfam" id="PF05970">
    <property type="entry name" value="PIF1"/>
    <property type="match status" value="1"/>
</dbReference>
<keyword evidence="5" id="KW-1185">Reference proteome</keyword>
<dbReference type="OrthoDB" id="272985at2759"/>
<dbReference type="GO" id="GO:0016787">
    <property type="term" value="F:hydrolase activity"/>
    <property type="evidence" value="ECO:0007669"/>
    <property type="project" value="UniProtKB-KW"/>
</dbReference>
<proteinExistence type="inferred from homology"/>
<comment type="similarity">
    <text evidence="1">Belongs to the helicase family.</text>
</comment>
<dbReference type="PANTHER" id="PTHR10492:SF57">
    <property type="entry name" value="ATP-DEPENDENT DNA HELICASE"/>
    <property type="match status" value="1"/>
</dbReference>
<sequence length="105" mass="11682">MTAPNRHKHNALNHELQREQQYDIIALTETVHTNVPQLNQQQKIAYNTLIEAVNSGSGGIYIFDAPGEIEKTFLISLLLARIRWRNDVALALASSGIAATLHILP</sequence>
<dbReference type="InterPro" id="IPR010285">
    <property type="entry name" value="DNA_helicase_pif1-like_DEAD"/>
</dbReference>
<comment type="catalytic activity">
    <reaction evidence="1">
        <text>ATP + H2O = ADP + phosphate + H(+)</text>
        <dbReference type="Rhea" id="RHEA:13065"/>
        <dbReference type="ChEBI" id="CHEBI:15377"/>
        <dbReference type="ChEBI" id="CHEBI:15378"/>
        <dbReference type="ChEBI" id="CHEBI:30616"/>
        <dbReference type="ChEBI" id="CHEBI:43474"/>
        <dbReference type="ChEBI" id="CHEBI:456216"/>
        <dbReference type="EC" id="5.6.2.3"/>
    </reaction>
</comment>
<dbReference type="PANTHER" id="PTHR10492">
    <property type="match status" value="1"/>
</dbReference>
<name>T1FFU7_HELRO</name>
<dbReference type="RefSeq" id="XP_009027932.1">
    <property type="nucleotide sequence ID" value="XM_009029684.1"/>
</dbReference>
<evidence type="ECO:0000313" key="3">
    <source>
        <dbReference type="EMBL" id="ESN93960.1"/>
    </source>
</evidence>
<dbReference type="AlphaFoldDB" id="T1FFU7"/>
<accession>T1FFU7</accession>
<dbReference type="KEGG" id="hro:HELRODRAFT_180371"/>
<feature type="domain" description="DNA helicase Pif1-like DEAD-box helicase" evidence="2">
    <location>
        <begin position="37"/>
        <end position="101"/>
    </location>
</feature>
<dbReference type="eggNOG" id="ENOG502SXUA">
    <property type="taxonomic scope" value="Eukaryota"/>
</dbReference>
<evidence type="ECO:0000256" key="1">
    <source>
        <dbReference type="RuleBase" id="RU363044"/>
    </source>
</evidence>
<dbReference type="STRING" id="6412.T1FFU7"/>
<keyword evidence="1" id="KW-0233">DNA recombination</keyword>
<gene>
    <name evidence="4" type="primary">20207696</name>
    <name evidence="3" type="ORF">HELRODRAFT_180371</name>
</gene>
<dbReference type="HOGENOM" id="CLU_001324_9_4_1"/>
<dbReference type="EnsemblMetazoa" id="HelroT180371">
    <property type="protein sequence ID" value="HelroP180371"/>
    <property type="gene ID" value="HelroG180371"/>
</dbReference>
<dbReference type="GO" id="GO:0006310">
    <property type="term" value="P:DNA recombination"/>
    <property type="evidence" value="ECO:0007669"/>
    <property type="project" value="UniProtKB-KW"/>
</dbReference>
<dbReference type="GO" id="GO:0006281">
    <property type="term" value="P:DNA repair"/>
    <property type="evidence" value="ECO:0007669"/>
    <property type="project" value="UniProtKB-KW"/>
</dbReference>
<dbReference type="GO" id="GO:0000723">
    <property type="term" value="P:telomere maintenance"/>
    <property type="evidence" value="ECO:0007669"/>
    <property type="project" value="InterPro"/>
</dbReference>
<reference evidence="5" key="1">
    <citation type="submission" date="2012-12" db="EMBL/GenBank/DDBJ databases">
        <authorList>
            <person name="Hellsten U."/>
            <person name="Grimwood J."/>
            <person name="Chapman J.A."/>
            <person name="Shapiro H."/>
            <person name="Aerts A."/>
            <person name="Otillar R.P."/>
            <person name="Terry A.Y."/>
            <person name="Boore J.L."/>
            <person name="Simakov O."/>
            <person name="Marletaz F."/>
            <person name="Cho S.-J."/>
            <person name="Edsinger-Gonzales E."/>
            <person name="Havlak P."/>
            <person name="Kuo D.-H."/>
            <person name="Larsson T."/>
            <person name="Lv J."/>
            <person name="Arendt D."/>
            <person name="Savage R."/>
            <person name="Osoegawa K."/>
            <person name="de Jong P."/>
            <person name="Lindberg D.R."/>
            <person name="Seaver E.C."/>
            <person name="Weisblat D.A."/>
            <person name="Putnam N.H."/>
            <person name="Grigoriev I.V."/>
            <person name="Rokhsar D.S."/>
        </authorList>
    </citation>
    <scope>NUCLEOTIDE SEQUENCE</scope>
</reference>
<keyword evidence="1" id="KW-0347">Helicase</keyword>
<keyword evidence="1" id="KW-0234">DNA repair</keyword>
<dbReference type="InParanoid" id="T1FFU7"/>
<dbReference type="GeneID" id="20207696"/>
<protein>
    <recommendedName>
        <fullName evidence="1">ATP-dependent DNA helicase</fullName>
        <ecNumber evidence="1">5.6.2.3</ecNumber>
    </recommendedName>
</protein>
<evidence type="ECO:0000313" key="4">
    <source>
        <dbReference type="EnsemblMetazoa" id="HelroP180371"/>
    </source>
</evidence>
<dbReference type="OMA" id="SEQRTAY"/>
<dbReference type="EMBL" id="KB097579">
    <property type="protein sequence ID" value="ESN93960.1"/>
    <property type="molecule type" value="Genomic_DNA"/>
</dbReference>
<dbReference type="GO" id="GO:0005524">
    <property type="term" value="F:ATP binding"/>
    <property type="evidence" value="ECO:0007669"/>
    <property type="project" value="UniProtKB-KW"/>
</dbReference>
<dbReference type="GO" id="GO:0043139">
    <property type="term" value="F:5'-3' DNA helicase activity"/>
    <property type="evidence" value="ECO:0007669"/>
    <property type="project" value="UniProtKB-EC"/>
</dbReference>
<evidence type="ECO:0000313" key="5">
    <source>
        <dbReference type="Proteomes" id="UP000015101"/>
    </source>
</evidence>
<keyword evidence="1" id="KW-0378">Hydrolase</keyword>
<keyword evidence="1" id="KW-0227">DNA damage</keyword>
<dbReference type="CTD" id="20207696"/>
<keyword evidence="1" id="KW-0067">ATP-binding</keyword>
<organism evidence="4 5">
    <name type="scientific">Helobdella robusta</name>
    <name type="common">Californian leech</name>
    <dbReference type="NCBI Taxonomy" id="6412"/>
    <lineage>
        <taxon>Eukaryota</taxon>
        <taxon>Metazoa</taxon>
        <taxon>Spiralia</taxon>
        <taxon>Lophotrochozoa</taxon>
        <taxon>Annelida</taxon>
        <taxon>Clitellata</taxon>
        <taxon>Hirudinea</taxon>
        <taxon>Rhynchobdellida</taxon>
        <taxon>Glossiphoniidae</taxon>
        <taxon>Helobdella</taxon>
    </lineage>
</organism>
<comment type="cofactor">
    <cofactor evidence="1">
        <name>Mg(2+)</name>
        <dbReference type="ChEBI" id="CHEBI:18420"/>
    </cofactor>
</comment>
<evidence type="ECO:0000259" key="2">
    <source>
        <dbReference type="Pfam" id="PF05970"/>
    </source>
</evidence>
<reference evidence="3 5" key="2">
    <citation type="journal article" date="2013" name="Nature">
        <title>Insights into bilaterian evolution from three spiralian genomes.</title>
        <authorList>
            <person name="Simakov O."/>
            <person name="Marletaz F."/>
            <person name="Cho S.J."/>
            <person name="Edsinger-Gonzales E."/>
            <person name="Havlak P."/>
            <person name="Hellsten U."/>
            <person name="Kuo D.H."/>
            <person name="Larsson T."/>
            <person name="Lv J."/>
            <person name="Arendt D."/>
            <person name="Savage R."/>
            <person name="Osoegawa K."/>
            <person name="de Jong P."/>
            <person name="Grimwood J."/>
            <person name="Chapman J.A."/>
            <person name="Shapiro H."/>
            <person name="Aerts A."/>
            <person name="Otillar R.P."/>
            <person name="Terry A.Y."/>
            <person name="Boore J.L."/>
            <person name="Grigoriev I.V."/>
            <person name="Lindberg D.R."/>
            <person name="Seaver E.C."/>
            <person name="Weisblat D.A."/>
            <person name="Putnam N.H."/>
            <person name="Rokhsar D.S."/>
        </authorList>
    </citation>
    <scope>NUCLEOTIDE SEQUENCE</scope>
</reference>
<dbReference type="EC" id="5.6.2.3" evidence="1"/>
<dbReference type="Proteomes" id="UP000015101">
    <property type="component" value="Unassembled WGS sequence"/>
</dbReference>
<reference evidence="4" key="3">
    <citation type="submission" date="2015-06" db="UniProtKB">
        <authorList>
            <consortium name="EnsemblMetazoa"/>
        </authorList>
    </citation>
    <scope>IDENTIFICATION</scope>
</reference>